<feature type="transmembrane region" description="Helical" evidence="7">
    <location>
        <begin position="116"/>
        <end position="139"/>
    </location>
</feature>
<comment type="subcellular location">
    <subcellularLocation>
        <location evidence="1">Cell membrane</location>
        <topology evidence="1">Multi-pass membrane protein</topology>
    </subcellularLocation>
</comment>
<proteinExistence type="predicted"/>
<evidence type="ECO:0000259" key="8">
    <source>
        <dbReference type="PROSITE" id="PS50850"/>
    </source>
</evidence>
<feature type="transmembrane region" description="Helical" evidence="7">
    <location>
        <begin position="359"/>
        <end position="382"/>
    </location>
</feature>
<dbReference type="PROSITE" id="PS50850">
    <property type="entry name" value="MFS"/>
    <property type="match status" value="1"/>
</dbReference>
<dbReference type="EMBL" id="JACKXE010000001">
    <property type="protein sequence ID" value="MBB6628661.1"/>
    <property type="molecule type" value="Genomic_DNA"/>
</dbReference>
<name>A0A7X0VBG7_9ACTN</name>
<dbReference type="GO" id="GO:0005886">
    <property type="term" value="C:plasma membrane"/>
    <property type="evidence" value="ECO:0007669"/>
    <property type="project" value="UniProtKB-SubCell"/>
</dbReference>
<dbReference type="PANTHER" id="PTHR23517:SF2">
    <property type="entry name" value="MULTIDRUG RESISTANCE PROTEIN MDTH"/>
    <property type="match status" value="1"/>
</dbReference>
<evidence type="ECO:0000256" key="3">
    <source>
        <dbReference type="ARBA" id="ARBA00022475"/>
    </source>
</evidence>
<feature type="transmembrane region" description="Helical" evidence="7">
    <location>
        <begin position="58"/>
        <end position="76"/>
    </location>
</feature>
<dbReference type="GO" id="GO:0022857">
    <property type="term" value="F:transmembrane transporter activity"/>
    <property type="evidence" value="ECO:0007669"/>
    <property type="project" value="InterPro"/>
</dbReference>
<feature type="transmembrane region" description="Helical" evidence="7">
    <location>
        <begin position="388"/>
        <end position="407"/>
    </location>
</feature>
<dbReference type="PANTHER" id="PTHR23517">
    <property type="entry name" value="RESISTANCE PROTEIN MDTM, PUTATIVE-RELATED-RELATED"/>
    <property type="match status" value="1"/>
</dbReference>
<dbReference type="InterPro" id="IPR011701">
    <property type="entry name" value="MFS"/>
</dbReference>
<feature type="transmembrane region" description="Helical" evidence="7">
    <location>
        <begin position="263"/>
        <end position="282"/>
    </location>
</feature>
<dbReference type="InterPro" id="IPR036259">
    <property type="entry name" value="MFS_trans_sf"/>
</dbReference>
<keyword evidence="3" id="KW-1003">Cell membrane</keyword>
<evidence type="ECO:0000313" key="10">
    <source>
        <dbReference type="Proteomes" id="UP000523955"/>
    </source>
</evidence>
<evidence type="ECO:0000256" key="4">
    <source>
        <dbReference type="ARBA" id="ARBA00022692"/>
    </source>
</evidence>
<evidence type="ECO:0000256" key="7">
    <source>
        <dbReference type="SAM" id="Phobius"/>
    </source>
</evidence>
<gene>
    <name evidence="9" type="ORF">H5V45_15150</name>
</gene>
<feature type="transmembrane region" description="Helical" evidence="7">
    <location>
        <begin position="24"/>
        <end position="46"/>
    </location>
</feature>
<dbReference type="InterPro" id="IPR020846">
    <property type="entry name" value="MFS_dom"/>
</dbReference>
<dbReference type="SUPFAM" id="SSF103473">
    <property type="entry name" value="MFS general substrate transporter"/>
    <property type="match status" value="1"/>
</dbReference>
<evidence type="ECO:0000313" key="9">
    <source>
        <dbReference type="EMBL" id="MBB6628661.1"/>
    </source>
</evidence>
<feature type="transmembrane region" description="Helical" evidence="7">
    <location>
        <begin position="146"/>
        <end position="168"/>
    </location>
</feature>
<dbReference type="InterPro" id="IPR050171">
    <property type="entry name" value="MFS_Transporters"/>
</dbReference>
<dbReference type="Pfam" id="PF07690">
    <property type="entry name" value="MFS_1"/>
    <property type="match status" value="1"/>
</dbReference>
<feature type="domain" description="Major facilitator superfamily (MFS) profile" evidence="8">
    <location>
        <begin position="1"/>
        <end position="414"/>
    </location>
</feature>
<feature type="transmembrane region" description="Helical" evidence="7">
    <location>
        <begin position="321"/>
        <end position="339"/>
    </location>
</feature>
<dbReference type="RefSeq" id="WP_185253694.1">
    <property type="nucleotide sequence ID" value="NZ_JACKXE010000001.1"/>
</dbReference>
<dbReference type="Gene3D" id="1.20.1250.20">
    <property type="entry name" value="MFS general substrate transporter like domains"/>
    <property type="match status" value="1"/>
</dbReference>
<comment type="caution">
    <text evidence="9">The sequence shown here is derived from an EMBL/GenBank/DDBJ whole genome shotgun (WGS) entry which is preliminary data.</text>
</comment>
<dbReference type="Proteomes" id="UP000523955">
    <property type="component" value="Unassembled WGS sequence"/>
</dbReference>
<feature type="transmembrane region" description="Helical" evidence="7">
    <location>
        <begin position="294"/>
        <end position="315"/>
    </location>
</feature>
<reference evidence="9 10" key="1">
    <citation type="submission" date="2020-08" db="EMBL/GenBank/DDBJ databases">
        <authorList>
            <person name="Seo M.-J."/>
        </authorList>
    </citation>
    <scope>NUCLEOTIDE SEQUENCE [LARGE SCALE GENOMIC DNA]</scope>
    <source>
        <strain evidence="9 10">KIGAM211</strain>
    </source>
</reference>
<feature type="transmembrane region" description="Helical" evidence="7">
    <location>
        <begin position="180"/>
        <end position="204"/>
    </location>
</feature>
<dbReference type="AlphaFoldDB" id="A0A7X0VBG7"/>
<keyword evidence="10" id="KW-1185">Reference proteome</keyword>
<keyword evidence="5 7" id="KW-1133">Transmembrane helix</keyword>
<keyword evidence="4 7" id="KW-0812">Transmembrane</keyword>
<organism evidence="9 10">
    <name type="scientific">Nocardioides luti</name>
    <dbReference type="NCBI Taxonomy" id="2761101"/>
    <lineage>
        <taxon>Bacteria</taxon>
        <taxon>Bacillati</taxon>
        <taxon>Actinomycetota</taxon>
        <taxon>Actinomycetes</taxon>
        <taxon>Propionibacteriales</taxon>
        <taxon>Nocardioidaceae</taxon>
        <taxon>Nocardioides</taxon>
    </lineage>
</organism>
<evidence type="ECO:0000256" key="6">
    <source>
        <dbReference type="ARBA" id="ARBA00023136"/>
    </source>
</evidence>
<sequence length="427" mass="44482">MTTLTEPRPSLSSFWHDLPRDGKLLLSVVVFEFLGTGLVLPFHVVYLHEVRGFALSDVGLLLGLPPLVGFLVVGPGGAAIDRLGARRILLASLGLLIAGDVLLAFSSTLLLAGTALVMSGVAFGVSWPASQSFIAAVVPTHLRQRYFGVNFTLLNLGIGIGGLVGGVVVDVDHLATFQAIYLADALSYLPPVFLLLVPLAGVAGRPVHDHDEHPAATYLGVLRRPAVASLMLLGFLASFVGYSQLNVGMPAYARAVGEVSTRALGLAFAANTAVIVVLQLVVLRRIEGLRRTRVIGVMGLIWAASWMLLGGSGLVSGTVGATILVAACASVFALGETLMQPTIPALVNDLAPDHLRGRYNALSSAAFQLAAIIAPPVSGVLIGHHLGSVWIGSLVVGSVLVGVYAVARLEPQLTPEVNGVRVPAPAR</sequence>
<evidence type="ECO:0000256" key="1">
    <source>
        <dbReference type="ARBA" id="ARBA00004651"/>
    </source>
</evidence>
<evidence type="ECO:0000256" key="5">
    <source>
        <dbReference type="ARBA" id="ARBA00022989"/>
    </source>
</evidence>
<keyword evidence="2" id="KW-0813">Transport</keyword>
<protein>
    <submittedName>
        <fullName evidence="9">MFS transporter</fullName>
    </submittedName>
</protein>
<keyword evidence="6 7" id="KW-0472">Membrane</keyword>
<accession>A0A7X0VBG7</accession>
<feature type="transmembrane region" description="Helical" evidence="7">
    <location>
        <begin position="225"/>
        <end position="243"/>
    </location>
</feature>
<evidence type="ECO:0000256" key="2">
    <source>
        <dbReference type="ARBA" id="ARBA00022448"/>
    </source>
</evidence>